<dbReference type="InterPro" id="IPR005719">
    <property type="entry name" value="Dihydroorotate_DH_2"/>
</dbReference>
<dbReference type="GO" id="GO:0044205">
    <property type="term" value="P:'de novo' UMP biosynthetic process"/>
    <property type="evidence" value="ECO:0007669"/>
    <property type="project" value="UniProtKB-UniPathway"/>
</dbReference>
<dbReference type="PANTHER" id="PTHR48109">
    <property type="entry name" value="DIHYDROOROTATE DEHYDROGENASE (QUINONE), MITOCHONDRIAL-RELATED"/>
    <property type="match status" value="1"/>
</dbReference>
<evidence type="ECO:0000256" key="12">
    <source>
        <dbReference type="ARBA" id="ARBA00048639"/>
    </source>
</evidence>
<dbReference type="UniPathway" id="UPA00070">
    <property type="reaction ID" value="UER00946"/>
</dbReference>
<evidence type="ECO:0000256" key="8">
    <source>
        <dbReference type="ARBA" id="ARBA00022643"/>
    </source>
</evidence>
<protein>
    <recommendedName>
        <fullName evidence="6">dihydroorotate dehydrogenase (quinone)</fullName>
        <ecNumber evidence="6">1.3.5.2</ecNumber>
    </recommendedName>
</protein>
<dbReference type="PIRSF" id="PIRSF000164">
    <property type="entry name" value="DHO_oxidase"/>
    <property type="match status" value="1"/>
</dbReference>
<keyword evidence="7" id="KW-0285">Flavoprotein</keyword>
<evidence type="ECO:0000256" key="2">
    <source>
        <dbReference type="ARBA" id="ARBA00003125"/>
    </source>
</evidence>
<organism evidence="14">
    <name type="scientific">freshwater metagenome</name>
    <dbReference type="NCBI Taxonomy" id="449393"/>
    <lineage>
        <taxon>unclassified sequences</taxon>
        <taxon>metagenomes</taxon>
        <taxon>ecological metagenomes</taxon>
    </lineage>
</organism>
<evidence type="ECO:0000313" key="14">
    <source>
        <dbReference type="EMBL" id="CAB4626752.1"/>
    </source>
</evidence>
<accession>A0A6J6IQ74</accession>
<proteinExistence type="inferred from homology"/>
<evidence type="ECO:0000256" key="1">
    <source>
        <dbReference type="ARBA" id="ARBA00001917"/>
    </source>
</evidence>
<evidence type="ECO:0000256" key="4">
    <source>
        <dbReference type="ARBA" id="ARBA00005161"/>
    </source>
</evidence>
<gene>
    <name evidence="14" type="ORF">UFOPK2032_00301</name>
</gene>
<keyword evidence="11" id="KW-0472">Membrane</keyword>
<dbReference type="InterPro" id="IPR012135">
    <property type="entry name" value="Dihydroorotate_DH_1_2"/>
</dbReference>
<comment type="subcellular location">
    <subcellularLocation>
        <location evidence="3">Membrane</location>
    </subcellularLocation>
</comment>
<keyword evidence="10" id="KW-0560">Oxidoreductase</keyword>
<dbReference type="InterPro" id="IPR050074">
    <property type="entry name" value="DHO_dehydrogenase"/>
</dbReference>
<keyword evidence="8" id="KW-0288">FMN</keyword>
<dbReference type="Pfam" id="PF01180">
    <property type="entry name" value="DHO_dh"/>
    <property type="match status" value="1"/>
</dbReference>
<dbReference type="NCBIfam" id="TIGR01036">
    <property type="entry name" value="pyrD_sub2"/>
    <property type="match status" value="1"/>
</dbReference>
<dbReference type="AlphaFoldDB" id="A0A6J6IQ74"/>
<dbReference type="InterPro" id="IPR001295">
    <property type="entry name" value="Dihydroorotate_DH_CS"/>
</dbReference>
<sequence>MLYRIFFNLAFSRFKPESAHHLGIFLIKVLGLTGIARLIRVGVRTKPVEAFGLRFEGPFGMAAGFDKDAVVVKELGDLGFSHVEVGTVTRHAQEGNPKPRLFRLKKDLALINRMGFNNQGADAVAARLAKLRASGEPLPIVGVNIGKSKITPLEEAATDYAYSAAKLAPVADYLAVNVSSPNTSGLRSLQAIDQLEPLLVAVLTASGNKPVFVKIAPDLTDEDLVAVAKLAIKLSLAGVIATNTTISRDHLKTDMDVVAKIGAGGLSGPVLRTRSLEALAILRENLPPEIAIISVGGVFTSADVKERLDLGASLVQGYTGFVYEGPLWARKIMRGLAAN</sequence>
<evidence type="ECO:0000256" key="9">
    <source>
        <dbReference type="ARBA" id="ARBA00022975"/>
    </source>
</evidence>
<dbReference type="EMBL" id="CAEZVM010000006">
    <property type="protein sequence ID" value="CAB4626752.1"/>
    <property type="molecule type" value="Genomic_DNA"/>
</dbReference>
<dbReference type="GO" id="GO:0106430">
    <property type="term" value="F:dihydroorotate dehydrogenase (quinone) activity"/>
    <property type="evidence" value="ECO:0007669"/>
    <property type="project" value="UniProtKB-EC"/>
</dbReference>
<dbReference type="NCBIfam" id="NF003652">
    <property type="entry name" value="PRK05286.2-5"/>
    <property type="match status" value="1"/>
</dbReference>
<name>A0A6J6IQ74_9ZZZZ</name>
<dbReference type="InterPro" id="IPR005720">
    <property type="entry name" value="Dihydroorotate_DH_cat"/>
</dbReference>
<dbReference type="PROSITE" id="PS00911">
    <property type="entry name" value="DHODEHASE_1"/>
    <property type="match status" value="1"/>
</dbReference>
<comment type="cofactor">
    <cofactor evidence="1">
        <name>FMN</name>
        <dbReference type="ChEBI" id="CHEBI:58210"/>
    </cofactor>
</comment>
<dbReference type="CDD" id="cd04738">
    <property type="entry name" value="DHOD_2_like"/>
    <property type="match status" value="1"/>
</dbReference>
<comment type="pathway">
    <text evidence="4">Pyrimidine metabolism; UMP biosynthesis via de novo pathway; orotate from (S)-dihydroorotate (quinone route): step 1/1.</text>
</comment>
<dbReference type="InterPro" id="IPR013785">
    <property type="entry name" value="Aldolase_TIM"/>
</dbReference>
<dbReference type="EC" id="1.3.5.2" evidence="6"/>
<dbReference type="HAMAP" id="MF_00225">
    <property type="entry name" value="DHO_dh_type2"/>
    <property type="match status" value="1"/>
</dbReference>
<dbReference type="NCBIfam" id="NF003648">
    <property type="entry name" value="PRK05286.2-1"/>
    <property type="match status" value="1"/>
</dbReference>
<comment type="function">
    <text evidence="2">Catalyzes the conversion of dihydroorotate to orotate with quinone as electron acceptor.</text>
</comment>
<evidence type="ECO:0000256" key="11">
    <source>
        <dbReference type="ARBA" id="ARBA00023136"/>
    </source>
</evidence>
<evidence type="ECO:0000256" key="3">
    <source>
        <dbReference type="ARBA" id="ARBA00004370"/>
    </source>
</evidence>
<comment type="catalytic activity">
    <reaction evidence="12">
        <text>(S)-dihydroorotate + a quinone = orotate + a quinol</text>
        <dbReference type="Rhea" id="RHEA:30187"/>
        <dbReference type="ChEBI" id="CHEBI:24646"/>
        <dbReference type="ChEBI" id="CHEBI:30839"/>
        <dbReference type="ChEBI" id="CHEBI:30864"/>
        <dbReference type="ChEBI" id="CHEBI:132124"/>
        <dbReference type="EC" id="1.3.5.2"/>
    </reaction>
</comment>
<feature type="domain" description="Dihydroorotate dehydrogenase catalytic" evidence="13">
    <location>
        <begin position="48"/>
        <end position="337"/>
    </location>
</feature>
<dbReference type="GO" id="GO:0005886">
    <property type="term" value="C:plasma membrane"/>
    <property type="evidence" value="ECO:0007669"/>
    <property type="project" value="TreeGrafter"/>
</dbReference>
<dbReference type="SUPFAM" id="SSF51395">
    <property type="entry name" value="FMN-linked oxidoreductases"/>
    <property type="match status" value="1"/>
</dbReference>
<reference evidence="14" key="1">
    <citation type="submission" date="2020-05" db="EMBL/GenBank/DDBJ databases">
        <authorList>
            <person name="Chiriac C."/>
            <person name="Salcher M."/>
            <person name="Ghai R."/>
            <person name="Kavagutti S V."/>
        </authorList>
    </citation>
    <scope>NUCLEOTIDE SEQUENCE</scope>
</reference>
<evidence type="ECO:0000259" key="13">
    <source>
        <dbReference type="Pfam" id="PF01180"/>
    </source>
</evidence>
<dbReference type="Gene3D" id="3.20.20.70">
    <property type="entry name" value="Aldolase class I"/>
    <property type="match status" value="1"/>
</dbReference>
<keyword evidence="9" id="KW-0665">Pyrimidine biosynthesis</keyword>
<dbReference type="PANTHER" id="PTHR48109:SF4">
    <property type="entry name" value="DIHYDROOROTATE DEHYDROGENASE (QUINONE), MITOCHONDRIAL"/>
    <property type="match status" value="1"/>
</dbReference>
<comment type="similarity">
    <text evidence="5">Belongs to the dihydroorotate dehydrogenase family. Type 2 subfamily.</text>
</comment>
<evidence type="ECO:0000256" key="10">
    <source>
        <dbReference type="ARBA" id="ARBA00023002"/>
    </source>
</evidence>
<evidence type="ECO:0000256" key="6">
    <source>
        <dbReference type="ARBA" id="ARBA00012791"/>
    </source>
</evidence>
<evidence type="ECO:0000256" key="7">
    <source>
        <dbReference type="ARBA" id="ARBA00022630"/>
    </source>
</evidence>
<dbReference type="GO" id="GO:0005737">
    <property type="term" value="C:cytoplasm"/>
    <property type="evidence" value="ECO:0007669"/>
    <property type="project" value="InterPro"/>
</dbReference>
<evidence type="ECO:0000256" key="5">
    <source>
        <dbReference type="ARBA" id="ARBA00005359"/>
    </source>
</evidence>
<dbReference type="GO" id="GO:0006207">
    <property type="term" value="P:'de novo' pyrimidine nucleobase biosynthetic process"/>
    <property type="evidence" value="ECO:0007669"/>
    <property type="project" value="InterPro"/>
</dbReference>